<keyword evidence="2" id="KW-0808">Transferase</keyword>
<evidence type="ECO:0000259" key="1">
    <source>
        <dbReference type="PROSITE" id="PS50011"/>
    </source>
</evidence>
<dbReference type="PROSITE" id="PS00108">
    <property type="entry name" value="PROTEIN_KINASE_ST"/>
    <property type="match status" value="1"/>
</dbReference>
<dbReference type="PANTHER" id="PTHR24345">
    <property type="entry name" value="SERINE/THREONINE-PROTEIN KINASE PLK"/>
    <property type="match status" value="1"/>
</dbReference>
<keyword evidence="3" id="KW-1185">Reference proteome</keyword>
<dbReference type="InterPro" id="IPR011009">
    <property type="entry name" value="Kinase-like_dom_sf"/>
</dbReference>
<evidence type="ECO:0000313" key="3">
    <source>
        <dbReference type="Proteomes" id="UP001059380"/>
    </source>
</evidence>
<evidence type="ECO:0000313" key="2">
    <source>
        <dbReference type="EMBL" id="UWZ81823.1"/>
    </source>
</evidence>
<dbReference type="Pfam" id="PF00069">
    <property type="entry name" value="Pkinase"/>
    <property type="match status" value="1"/>
</dbReference>
<dbReference type="RefSeq" id="WP_260790743.1">
    <property type="nucleotide sequence ID" value="NZ_CP093313.1"/>
</dbReference>
<keyword evidence="2" id="KW-0418">Kinase</keyword>
<dbReference type="AlphaFoldDB" id="A0A9J7BGE7"/>
<dbReference type="Proteomes" id="UP001059380">
    <property type="component" value="Chromosome"/>
</dbReference>
<dbReference type="KEGG" id="orp:MOP44_14650"/>
<dbReference type="PROSITE" id="PS50011">
    <property type="entry name" value="PROTEIN_KINASE_DOM"/>
    <property type="match status" value="1"/>
</dbReference>
<dbReference type="SMART" id="SM00220">
    <property type="entry name" value="S_TKc"/>
    <property type="match status" value="1"/>
</dbReference>
<dbReference type="CDD" id="cd14014">
    <property type="entry name" value="STKc_PknB_like"/>
    <property type="match status" value="1"/>
</dbReference>
<dbReference type="GO" id="GO:0004674">
    <property type="term" value="F:protein serine/threonine kinase activity"/>
    <property type="evidence" value="ECO:0007669"/>
    <property type="project" value="UniProtKB-KW"/>
</dbReference>
<sequence>MEIGNFSSWKRTGKTFSKSGQGDAQIVKCIDDDDGGLYVMKTMPPGQARRPERQERFKREIEALRQFDDPHVLRIVDYGADERGAPYLVTPYCENGSLDAAPKLSVMETLRRFLGICQGVAHAHEKNIVHRDIKPRNIFLDGNDEPVVGDFGLCFLLGDENTDDDRVTETMEVAGPRWFGAPETRDGRLEDVTPTGDVYSLGKVLHSMFPGTRPFDREDHRSARNQLGKGLVNRREYELVHELLDRMIVHNPSARYPDAKVAAEAVTRLIRILEANGRPILIDFPHTCAFCGQGEYKFLNGPEDLRKNTEAPQSWGLTAPVMSPQPAQYSHNFFMIALCDVCGHVQFFRPDLVKGAKDLWMRKPQ</sequence>
<accession>A0A9J7BGE7</accession>
<name>A0A9J7BGE7_9BACT</name>
<organism evidence="2 3">
    <name type="scientific">Occallatibacter riparius</name>
    <dbReference type="NCBI Taxonomy" id="1002689"/>
    <lineage>
        <taxon>Bacteria</taxon>
        <taxon>Pseudomonadati</taxon>
        <taxon>Acidobacteriota</taxon>
        <taxon>Terriglobia</taxon>
        <taxon>Terriglobales</taxon>
        <taxon>Acidobacteriaceae</taxon>
        <taxon>Occallatibacter</taxon>
    </lineage>
</organism>
<protein>
    <submittedName>
        <fullName evidence="2">Serine/threonine protein kinase</fullName>
    </submittedName>
</protein>
<proteinExistence type="predicted"/>
<dbReference type="SUPFAM" id="SSF56112">
    <property type="entry name" value="Protein kinase-like (PK-like)"/>
    <property type="match status" value="1"/>
</dbReference>
<dbReference type="InterPro" id="IPR000719">
    <property type="entry name" value="Prot_kinase_dom"/>
</dbReference>
<feature type="domain" description="Protein kinase" evidence="1">
    <location>
        <begin position="13"/>
        <end position="267"/>
    </location>
</feature>
<dbReference type="InterPro" id="IPR008271">
    <property type="entry name" value="Ser/Thr_kinase_AS"/>
</dbReference>
<dbReference type="GO" id="GO:0005524">
    <property type="term" value="F:ATP binding"/>
    <property type="evidence" value="ECO:0007669"/>
    <property type="project" value="InterPro"/>
</dbReference>
<reference evidence="2" key="1">
    <citation type="submission" date="2021-04" db="EMBL/GenBank/DDBJ databases">
        <title>Phylogenetic analysis of Acidobacteriaceae.</title>
        <authorList>
            <person name="Qiu L."/>
            <person name="Zhang Q."/>
        </authorList>
    </citation>
    <scope>NUCLEOTIDE SEQUENCE</scope>
    <source>
        <strain evidence="2">DSM 25168</strain>
    </source>
</reference>
<gene>
    <name evidence="2" type="ORF">MOP44_14650</name>
</gene>
<dbReference type="EMBL" id="CP093313">
    <property type="protein sequence ID" value="UWZ81823.1"/>
    <property type="molecule type" value="Genomic_DNA"/>
</dbReference>
<keyword evidence="2" id="KW-0723">Serine/threonine-protein kinase</keyword>
<dbReference type="Gene3D" id="1.10.510.10">
    <property type="entry name" value="Transferase(Phosphotransferase) domain 1"/>
    <property type="match status" value="1"/>
</dbReference>